<dbReference type="AlphaFoldDB" id="C6BTH0"/>
<sequence>MKTILVSGASGIVGYGILRSLRKVDCYKLIGIAAYNDSVAPAFCDTFELAPMTYEDGYIEWLCATLKKHNVDLAIPSIEIDMFHWREHRELIEKSGSFCLLNNPELVSLCGDKWNFFKRLQERAPEYAIESRLSGSFDELVGAFGLPFLLKPRRGYASRGIVEVGSQNIFGQFSDAFGQDLMAQAIVGTQELEYTTSAFFSKSSELCCHMTLRRKLSKEGFTEKAQVAEVSGMEKALCKLGDIFKPVGPTNFQFREEADGCLKLLEINPRVSSATSIRTAFGYNESVMSVDYFLDGKLPVQPKILRGEAVRYIEDKIFYDRDNF</sequence>
<dbReference type="Gene3D" id="3.30.470.20">
    <property type="entry name" value="ATP-grasp fold, B domain"/>
    <property type="match status" value="1"/>
</dbReference>
<evidence type="ECO:0000256" key="1">
    <source>
        <dbReference type="PROSITE-ProRule" id="PRU00409"/>
    </source>
</evidence>
<dbReference type="Pfam" id="PF15632">
    <property type="entry name" value="ATPgrasp_Ter"/>
    <property type="match status" value="1"/>
</dbReference>
<accession>C6BTH0</accession>
<dbReference type="eggNOG" id="COG0458">
    <property type="taxonomic scope" value="Bacteria"/>
</dbReference>
<keyword evidence="1" id="KW-0547">Nucleotide-binding</keyword>
<reference evidence="3 4" key="1">
    <citation type="submission" date="2009-06" db="EMBL/GenBank/DDBJ databases">
        <title>Complete sequence of Desulfovibrio salexigens DSM 2638.</title>
        <authorList>
            <consortium name="US DOE Joint Genome Institute"/>
            <person name="Lucas S."/>
            <person name="Copeland A."/>
            <person name="Lapidus A."/>
            <person name="Glavina del Rio T."/>
            <person name="Tice H."/>
            <person name="Bruce D."/>
            <person name="Goodwin L."/>
            <person name="Pitluck S."/>
            <person name="Munk A.C."/>
            <person name="Brettin T."/>
            <person name="Detter J.C."/>
            <person name="Han C."/>
            <person name="Tapia R."/>
            <person name="Larimer F."/>
            <person name="Land M."/>
            <person name="Hauser L."/>
            <person name="Kyrpides N."/>
            <person name="Anderson I."/>
            <person name="Wall J.D."/>
            <person name="Arkin A.P."/>
            <person name="Dehal P."/>
            <person name="Chivian D."/>
            <person name="Giles B."/>
            <person name="Hazen T.C."/>
        </authorList>
    </citation>
    <scope>NUCLEOTIDE SEQUENCE [LARGE SCALE GENOMIC DNA]</scope>
    <source>
        <strain evidence="4">ATCC 14822 / DSM 2638 / NCIMB 8403 / VKM B-1763</strain>
    </source>
</reference>
<evidence type="ECO:0000313" key="3">
    <source>
        <dbReference type="EMBL" id="ACS81651.1"/>
    </source>
</evidence>
<keyword evidence="4" id="KW-1185">Reference proteome</keyword>
<dbReference type="RefSeq" id="WP_015853467.1">
    <property type="nucleotide sequence ID" value="NC_012881.1"/>
</dbReference>
<dbReference type="InterPro" id="IPR005479">
    <property type="entry name" value="CPAse_ATP-bd"/>
</dbReference>
<dbReference type="SUPFAM" id="SSF56059">
    <property type="entry name" value="Glutathione synthetase ATP-binding domain-like"/>
    <property type="match status" value="1"/>
</dbReference>
<dbReference type="KEGG" id="dsa:Desal_3605"/>
<dbReference type="Proteomes" id="UP000002601">
    <property type="component" value="Chromosome"/>
</dbReference>
<name>C6BTH0_MARSD</name>
<dbReference type="OrthoDB" id="9765608at2"/>
<evidence type="ECO:0000259" key="2">
    <source>
        <dbReference type="PROSITE" id="PS50975"/>
    </source>
</evidence>
<dbReference type="InterPro" id="IPR011761">
    <property type="entry name" value="ATP-grasp"/>
</dbReference>
<feature type="domain" description="ATP-grasp" evidence="2">
    <location>
        <begin position="114"/>
        <end position="294"/>
    </location>
</feature>
<dbReference type="GO" id="GO:0005524">
    <property type="term" value="F:ATP binding"/>
    <property type="evidence" value="ECO:0007669"/>
    <property type="project" value="UniProtKB-UniRule"/>
</dbReference>
<dbReference type="EMBL" id="CP001649">
    <property type="protein sequence ID" value="ACS81651.1"/>
    <property type="molecule type" value="Genomic_DNA"/>
</dbReference>
<dbReference type="PROSITE" id="PS00867">
    <property type="entry name" value="CPSASE_2"/>
    <property type="match status" value="1"/>
</dbReference>
<dbReference type="GO" id="GO:0046872">
    <property type="term" value="F:metal ion binding"/>
    <property type="evidence" value="ECO:0007669"/>
    <property type="project" value="InterPro"/>
</dbReference>
<keyword evidence="1 3" id="KW-0067">ATP-binding</keyword>
<evidence type="ECO:0000313" key="4">
    <source>
        <dbReference type="Proteomes" id="UP000002601"/>
    </source>
</evidence>
<dbReference type="Gene3D" id="3.40.50.20">
    <property type="match status" value="1"/>
</dbReference>
<dbReference type="HOGENOM" id="CLU_052967_4_0_7"/>
<organism evidence="3 4">
    <name type="scientific">Maridesulfovibrio salexigens (strain ATCC 14822 / DSM 2638 / NCIMB 8403 / VKM B-1763)</name>
    <name type="common">Desulfovibrio salexigens</name>
    <dbReference type="NCBI Taxonomy" id="526222"/>
    <lineage>
        <taxon>Bacteria</taxon>
        <taxon>Pseudomonadati</taxon>
        <taxon>Thermodesulfobacteriota</taxon>
        <taxon>Desulfovibrionia</taxon>
        <taxon>Desulfovibrionales</taxon>
        <taxon>Desulfovibrionaceae</taxon>
        <taxon>Maridesulfovibrio</taxon>
    </lineage>
</organism>
<proteinExistence type="predicted"/>
<dbReference type="STRING" id="526222.Desal_3605"/>
<gene>
    <name evidence="3" type="ordered locus">Desal_3605</name>
</gene>
<protein>
    <submittedName>
        <fullName evidence="3">Carbamoyl-phosphate synthase L chain, ATP-binding</fullName>
    </submittedName>
</protein>
<dbReference type="PROSITE" id="PS50975">
    <property type="entry name" value="ATP_GRASP"/>
    <property type="match status" value="1"/>
</dbReference>